<keyword evidence="2" id="KW-1185">Reference proteome</keyword>
<dbReference type="AlphaFoldDB" id="A0A5B7IAC2"/>
<sequence>MHLPHTHISFKIKNKEMSPSRTALLVATQNVLTPPLNFLH</sequence>
<accession>A0A5B7IAC2</accession>
<comment type="caution">
    <text evidence="1">The sequence shown here is derived from an EMBL/GenBank/DDBJ whole genome shotgun (WGS) entry which is preliminary data.</text>
</comment>
<gene>
    <name evidence="1" type="ORF">E2C01_077034</name>
</gene>
<proteinExistence type="predicted"/>
<reference evidence="1 2" key="1">
    <citation type="submission" date="2019-05" db="EMBL/GenBank/DDBJ databases">
        <title>Another draft genome of Portunus trituberculatus and its Hox gene families provides insights of decapod evolution.</title>
        <authorList>
            <person name="Jeong J.-H."/>
            <person name="Song I."/>
            <person name="Kim S."/>
            <person name="Choi T."/>
            <person name="Kim D."/>
            <person name="Ryu S."/>
            <person name="Kim W."/>
        </authorList>
    </citation>
    <scope>NUCLEOTIDE SEQUENCE [LARGE SCALE GENOMIC DNA]</scope>
    <source>
        <tissue evidence="1">Muscle</tissue>
    </source>
</reference>
<name>A0A5B7IAC2_PORTR</name>
<dbReference type="Proteomes" id="UP000324222">
    <property type="component" value="Unassembled WGS sequence"/>
</dbReference>
<organism evidence="1 2">
    <name type="scientific">Portunus trituberculatus</name>
    <name type="common">Swimming crab</name>
    <name type="synonym">Neptunus trituberculatus</name>
    <dbReference type="NCBI Taxonomy" id="210409"/>
    <lineage>
        <taxon>Eukaryota</taxon>
        <taxon>Metazoa</taxon>
        <taxon>Ecdysozoa</taxon>
        <taxon>Arthropoda</taxon>
        <taxon>Crustacea</taxon>
        <taxon>Multicrustacea</taxon>
        <taxon>Malacostraca</taxon>
        <taxon>Eumalacostraca</taxon>
        <taxon>Eucarida</taxon>
        <taxon>Decapoda</taxon>
        <taxon>Pleocyemata</taxon>
        <taxon>Brachyura</taxon>
        <taxon>Eubrachyura</taxon>
        <taxon>Portunoidea</taxon>
        <taxon>Portunidae</taxon>
        <taxon>Portuninae</taxon>
        <taxon>Portunus</taxon>
    </lineage>
</organism>
<dbReference type="EMBL" id="VSRR010059581">
    <property type="protein sequence ID" value="MPC82371.1"/>
    <property type="molecule type" value="Genomic_DNA"/>
</dbReference>
<evidence type="ECO:0000313" key="1">
    <source>
        <dbReference type="EMBL" id="MPC82371.1"/>
    </source>
</evidence>
<protein>
    <submittedName>
        <fullName evidence="1">Uncharacterized protein</fullName>
    </submittedName>
</protein>
<evidence type="ECO:0000313" key="2">
    <source>
        <dbReference type="Proteomes" id="UP000324222"/>
    </source>
</evidence>